<dbReference type="GO" id="GO:0044545">
    <property type="term" value="C:NSL complex"/>
    <property type="evidence" value="ECO:0007669"/>
    <property type="project" value="TreeGrafter"/>
</dbReference>
<dbReference type="InterPro" id="IPR000253">
    <property type="entry name" value="FHA_dom"/>
</dbReference>
<dbReference type="PROSITE" id="PS50006">
    <property type="entry name" value="FHA_DOMAIN"/>
    <property type="match status" value="1"/>
</dbReference>
<dbReference type="CDD" id="cd22687">
    <property type="entry name" value="FHA_MCRS1"/>
    <property type="match status" value="1"/>
</dbReference>
<dbReference type="InterPro" id="IPR008984">
    <property type="entry name" value="SMAD_FHA_dom_sf"/>
</dbReference>
<feature type="region of interest" description="Disordered" evidence="1">
    <location>
        <begin position="101"/>
        <end position="126"/>
    </location>
</feature>
<accession>A4S855</accession>
<evidence type="ECO:0000313" key="4">
    <source>
        <dbReference type="Proteomes" id="UP000001568"/>
    </source>
</evidence>
<dbReference type="Pfam" id="PF13325">
    <property type="entry name" value="MCRS_N"/>
    <property type="match status" value="1"/>
</dbReference>
<proteinExistence type="predicted"/>
<evidence type="ECO:0000313" key="3">
    <source>
        <dbReference type="EMBL" id="ABO99998.1"/>
    </source>
</evidence>
<dbReference type="AlphaFoldDB" id="A4S855"/>
<dbReference type="GeneID" id="5005604"/>
<dbReference type="OrthoDB" id="10262769at2759"/>
<gene>
    <name evidence="3" type="ORF">OSTLU_93767</name>
</gene>
<dbReference type="PANTHER" id="PTHR13233:SF0">
    <property type="entry name" value="MICROSPHERULE PROTEIN 1"/>
    <property type="match status" value="1"/>
</dbReference>
<keyword evidence="4" id="KW-1185">Reference proteome</keyword>
<dbReference type="KEGG" id="olu:OSTLU_93767"/>
<protein>
    <recommendedName>
        <fullName evidence="2">FHA domain-containing protein</fullName>
    </recommendedName>
</protein>
<dbReference type="Gene3D" id="2.60.200.20">
    <property type="match status" value="1"/>
</dbReference>
<organism evidence="3 4">
    <name type="scientific">Ostreococcus lucimarinus (strain CCE9901)</name>
    <dbReference type="NCBI Taxonomy" id="436017"/>
    <lineage>
        <taxon>Eukaryota</taxon>
        <taxon>Viridiplantae</taxon>
        <taxon>Chlorophyta</taxon>
        <taxon>Mamiellophyceae</taxon>
        <taxon>Mamiellales</taxon>
        <taxon>Bathycoccaceae</taxon>
        <taxon>Ostreococcus</taxon>
    </lineage>
</organism>
<dbReference type="Proteomes" id="UP000001568">
    <property type="component" value="Chromosome 15"/>
</dbReference>
<reference evidence="3 4" key="1">
    <citation type="journal article" date="2007" name="Proc. Natl. Acad. Sci. U.S.A.">
        <title>The tiny eukaryote Ostreococcus provides genomic insights into the paradox of plankton speciation.</title>
        <authorList>
            <person name="Palenik B."/>
            <person name="Grimwood J."/>
            <person name="Aerts A."/>
            <person name="Rouze P."/>
            <person name="Salamov A."/>
            <person name="Putnam N."/>
            <person name="Dupont C."/>
            <person name="Jorgensen R."/>
            <person name="Derelle E."/>
            <person name="Rombauts S."/>
            <person name="Zhou K."/>
            <person name="Otillar R."/>
            <person name="Merchant S.S."/>
            <person name="Podell S."/>
            <person name="Gaasterland T."/>
            <person name="Napoli C."/>
            <person name="Gendler K."/>
            <person name="Manuell A."/>
            <person name="Tai V."/>
            <person name="Vallon O."/>
            <person name="Piganeau G."/>
            <person name="Jancek S."/>
            <person name="Heijde M."/>
            <person name="Jabbari K."/>
            <person name="Bowler C."/>
            <person name="Lohr M."/>
            <person name="Robbens S."/>
            <person name="Werner G."/>
            <person name="Dubchak I."/>
            <person name="Pazour G.J."/>
            <person name="Ren Q."/>
            <person name="Paulsen I."/>
            <person name="Delwiche C."/>
            <person name="Schmutz J."/>
            <person name="Rokhsar D."/>
            <person name="Van de Peer Y."/>
            <person name="Moreau H."/>
            <person name="Grigoriev I.V."/>
        </authorList>
    </citation>
    <scope>NUCLEOTIDE SEQUENCE [LARGE SCALE GENOMIC DNA]</scope>
    <source>
        <strain evidence="3 4">CCE9901</strain>
    </source>
</reference>
<evidence type="ECO:0000259" key="2">
    <source>
        <dbReference type="PROSITE" id="PS50006"/>
    </source>
</evidence>
<name>A4S855_OSTLU</name>
<dbReference type="RefSeq" id="XP_001421705.1">
    <property type="nucleotide sequence ID" value="XM_001421668.1"/>
</dbReference>
<dbReference type="InterPro" id="IPR025999">
    <property type="entry name" value="MCRS_N"/>
</dbReference>
<dbReference type="SUPFAM" id="SSF49879">
    <property type="entry name" value="SMAD/FHA domain"/>
    <property type="match status" value="1"/>
</dbReference>
<dbReference type="GO" id="GO:0045944">
    <property type="term" value="P:positive regulation of transcription by RNA polymerase II"/>
    <property type="evidence" value="ECO:0007669"/>
    <property type="project" value="TreeGrafter"/>
</dbReference>
<dbReference type="Gramene" id="ABO99998">
    <property type="protein sequence ID" value="ABO99998"/>
    <property type="gene ID" value="OSTLU_93767"/>
</dbReference>
<dbReference type="eggNOG" id="KOG2293">
    <property type="taxonomic scope" value="Eukaryota"/>
</dbReference>
<sequence>MPDPDLSRWPAIDDYLLKLACESGVALESLVGADSCVKFASVRTLDDVRARWNSMLRDDAFARACVRRLAEVRDDEIERAIAQRVAPRGATLREVLERAGLGTSRRRDGGAETEPESDDGAPPRFSRAEQAILRSDLVERTEAGRAAETKAKAKREVGRGANATTLKKIKALERSAQAATARLATAKGALAELVGANVTFEIAKRDCVIGRSTEDLKVDVDLGSEGNASKISRQQAFLKLRWNGEFALRNVGRRPIWCNNSPLTTGQRCILAPHTLIEVGGMRLLFLPNPTLIRAASPELLEKIA</sequence>
<dbReference type="GO" id="GO:0071339">
    <property type="term" value="C:MLL1 complex"/>
    <property type="evidence" value="ECO:0007669"/>
    <property type="project" value="InterPro"/>
</dbReference>
<dbReference type="InterPro" id="IPR037912">
    <property type="entry name" value="MCRS1"/>
</dbReference>
<dbReference type="STRING" id="436017.A4S855"/>
<evidence type="ECO:0000256" key="1">
    <source>
        <dbReference type="SAM" id="MobiDB-lite"/>
    </source>
</evidence>
<dbReference type="HOGENOM" id="CLU_913342_0_0_1"/>
<feature type="domain" description="FHA" evidence="2">
    <location>
        <begin position="207"/>
        <end position="263"/>
    </location>
</feature>
<dbReference type="GO" id="GO:0002151">
    <property type="term" value="F:G-quadruplex RNA binding"/>
    <property type="evidence" value="ECO:0007669"/>
    <property type="project" value="InterPro"/>
</dbReference>
<dbReference type="GO" id="GO:0031011">
    <property type="term" value="C:Ino80 complex"/>
    <property type="evidence" value="ECO:0007669"/>
    <property type="project" value="InterPro"/>
</dbReference>
<dbReference type="Pfam" id="PF00498">
    <property type="entry name" value="FHA"/>
    <property type="match status" value="1"/>
</dbReference>
<dbReference type="PANTHER" id="PTHR13233">
    <property type="entry name" value="MICROSPHERULE PROTEIN 1"/>
    <property type="match status" value="1"/>
</dbReference>
<dbReference type="EMBL" id="CP000595">
    <property type="protein sequence ID" value="ABO99998.1"/>
    <property type="molecule type" value="Genomic_DNA"/>
</dbReference>